<keyword evidence="1" id="KW-0479">Metal-binding</keyword>
<dbReference type="GO" id="GO:0006000">
    <property type="term" value="P:fructose metabolic process"/>
    <property type="evidence" value="ECO:0007669"/>
    <property type="project" value="TreeGrafter"/>
</dbReference>
<dbReference type="OrthoDB" id="10256725at2759"/>
<proteinExistence type="predicted"/>
<keyword evidence="2" id="KW-0460">Magnesium</keyword>
<dbReference type="InterPro" id="IPR044015">
    <property type="entry name" value="FBPase_C_dom"/>
</dbReference>
<evidence type="ECO:0000313" key="8">
    <source>
        <dbReference type="EMBL" id="RVE67760.1"/>
    </source>
</evidence>
<evidence type="ECO:0000256" key="2">
    <source>
        <dbReference type="ARBA" id="ARBA00022842"/>
    </source>
</evidence>
<evidence type="ECO:0000256" key="4">
    <source>
        <dbReference type="ARBA" id="ARBA00032973"/>
    </source>
</evidence>
<feature type="transmembrane region" description="Helical" evidence="6">
    <location>
        <begin position="58"/>
        <end position="82"/>
    </location>
</feature>
<dbReference type="SUPFAM" id="SSF56655">
    <property type="entry name" value="Carbohydrate phosphatase"/>
    <property type="match status" value="1"/>
</dbReference>
<keyword evidence="9" id="KW-1185">Reference proteome</keyword>
<dbReference type="GO" id="GO:0042132">
    <property type="term" value="F:fructose 1,6-bisphosphate 1-phosphatase activity"/>
    <property type="evidence" value="ECO:0007669"/>
    <property type="project" value="TreeGrafter"/>
</dbReference>
<comment type="pathway">
    <text evidence="3">Carbohydrate biosynthesis.</text>
</comment>
<dbReference type="GO" id="GO:0030388">
    <property type="term" value="P:fructose 1,6-bisphosphate metabolic process"/>
    <property type="evidence" value="ECO:0007669"/>
    <property type="project" value="TreeGrafter"/>
</dbReference>
<dbReference type="GO" id="GO:0005829">
    <property type="term" value="C:cytosol"/>
    <property type="evidence" value="ECO:0007669"/>
    <property type="project" value="TreeGrafter"/>
</dbReference>
<evidence type="ECO:0000256" key="6">
    <source>
        <dbReference type="SAM" id="Phobius"/>
    </source>
</evidence>
<organism evidence="8 9">
    <name type="scientific">Oryzias javanicus</name>
    <name type="common">Javanese ricefish</name>
    <name type="synonym">Aplocheilus javanicus</name>
    <dbReference type="NCBI Taxonomy" id="123683"/>
    <lineage>
        <taxon>Eukaryota</taxon>
        <taxon>Metazoa</taxon>
        <taxon>Chordata</taxon>
        <taxon>Craniata</taxon>
        <taxon>Vertebrata</taxon>
        <taxon>Euteleostomi</taxon>
        <taxon>Actinopterygii</taxon>
        <taxon>Neopterygii</taxon>
        <taxon>Teleostei</taxon>
        <taxon>Neoteleostei</taxon>
        <taxon>Acanthomorphata</taxon>
        <taxon>Ovalentaria</taxon>
        <taxon>Atherinomorphae</taxon>
        <taxon>Beloniformes</taxon>
        <taxon>Adrianichthyidae</taxon>
        <taxon>Oryziinae</taxon>
        <taxon>Oryzias</taxon>
    </lineage>
</organism>
<dbReference type="InterPro" id="IPR000146">
    <property type="entry name" value="FBPase_class-1"/>
</dbReference>
<reference evidence="8 9" key="2">
    <citation type="submission" date="2019-01" db="EMBL/GenBank/DDBJ databases">
        <title>A chromosome length genome reference of the Java medaka (oryzias javanicus).</title>
        <authorList>
            <person name="Herpin A."/>
            <person name="Takehana Y."/>
            <person name="Naruse K."/>
            <person name="Ansai S."/>
            <person name="Kawaguchi M."/>
        </authorList>
    </citation>
    <scope>NUCLEOTIDE SEQUENCE [LARGE SCALE GENOMIC DNA]</scope>
    <source>
        <strain evidence="8">RS831</strain>
        <tissue evidence="8">Whole body</tissue>
    </source>
</reference>
<dbReference type="GO" id="GO:0006002">
    <property type="term" value="P:fructose 6-phosphate metabolic process"/>
    <property type="evidence" value="ECO:0007669"/>
    <property type="project" value="TreeGrafter"/>
</dbReference>
<dbReference type="Gene3D" id="3.40.190.80">
    <property type="match status" value="1"/>
</dbReference>
<dbReference type="Proteomes" id="UP000283210">
    <property type="component" value="Chromosome 9"/>
</dbReference>
<dbReference type="PANTHER" id="PTHR11556:SF1">
    <property type="entry name" value="FRUCTOSE-BISPHOSPHATASE"/>
    <property type="match status" value="1"/>
</dbReference>
<protein>
    <recommendedName>
        <fullName evidence="4">D-fructose-1,6-bisphosphate 1-phosphohydrolase</fullName>
    </recommendedName>
</protein>
<dbReference type="GO" id="GO:0005986">
    <property type="term" value="P:sucrose biosynthetic process"/>
    <property type="evidence" value="ECO:0007669"/>
    <property type="project" value="TreeGrafter"/>
</dbReference>
<gene>
    <name evidence="8" type="ORF">OJAV_G00085000</name>
</gene>
<keyword evidence="6" id="KW-0472">Membrane</keyword>
<dbReference type="GO" id="GO:0006094">
    <property type="term" value="P:gluconeogenesis"/>
    <property type="evidence" value="ECO:0007669"/>
    <property type="project" value="TreeGrafter"/>
</dbReference>
<keyword evidence="6" id="KW-0812">Transmembrane</keyword>
<evidence type="ECO:0000259" key="7">
    <source>
        <dbReference type="Pfam" id="PF18913"/>
    </source>
</evidence>
<evidence type="ECO:0000256" key="1">
    <source>
        <dbReference type="ARBA" id="ARBA00022723"/>
    </source>
</evidence>
<dbReference type="AlphaFoldDB" id="A0A3S2P982"/>
<sequence length="202" mass="21766">MRVNGTWLLRKQVVLVKLGHTLMASWIPGNQIGRTRKLESHSRPLGHLRKLKTFSSDVLAALLLLTMQGAAAAAAALVLFLAHVRVCQTCSVVNEFLICRSIPSAWQTVGGVTAPQPMRAGQRGRGHTTPLVLQTRLFEDGSAPYGARYVGSMVSDVHRTIAYGGIFMYPANEKSPKGKVSCDAPAESGGGASPHKRLLLKQ</sequence>
<feature type="region of interest" description="Disordered" evidence="5">
    <location>
        <begin position="174"/>
        <end position="202"/>
    </location>
</feature>
<evidence type="ECO:0000256" key="3">
    <source>
        <dbReference type="ARBA" id="ARBA00024331"/>
    </source>
</evidence>
<dbReference type="PANTHER" id="PTHR11556">
    <property type="entry name" value="FRUCTOSE-1,6-BISPHOSPHATASE-RELATED"/>
    <property type="match status" value="1"/>
</dbReference>
<accession>A0A3S2P982</accession>
<evidence type="ECO:0000256" key="5">
    <source>
        <dbReference type="SAM" id="MobiDB-lite"/>
    </source>
</evidence>
<feature type="domain" description="Fructose-1-6-bisphosphatase class 1 C-terminal" evidence="7">
    <location>
        <begin position="143"/>
        <end position="181"/>
    </location>
</feature>
<reference evidence="8 9" key="1">
    <citation type="submission" date="2018-11" db="EMBL/GenBank/DDBJ databases">
        <authorList>
            <person name="Lopez-Roques C."/>
            <person name="Donnadieu C."/>
            <person name="Bouchez O."/>
            <person name="Klopp C."/>
            <person name="Cabau C."/>
            <person name="Zahm M."/>
        </authorList>
    </citation>
    <scope>NUCLEOTIDE SEQUENCE [LARGE SCALE GENOMIC DNA]</scope>
    <source>
        <strain evidence="8">RS831</strain>
        <tissue evidence="8">Whole body</tissue>
    </source>
</reference>
<dbReference type="EMBL" id="CM012445">
    <property type="protein sequence ID" value="RVE67760.1"/>
    <property type="molecule type" value="Genomic_DNA"/>
</dbReference>
<evidence type="ECO:0000313" key="9">
    <source>
        <dbReference type="Proteomes" id="UP000283210"/>
    </source>
</evidence>
<dbReference type="GO" id="GO:0046872">
    <property type="term" value="F:metal ion binding"/>
    <property type="evidence" value="ECO:0007669"/>
    <property type="project" value="UniProtKB-KW"/>
</dbReference>
<dbReference type="Pfam" id="PF18913">
    <property type="entry name" value="FBPase_C"/>
    <property type="match status" value="1"/>
</dbReference>
<name>A0A3S2P982_ORYJA</name>
<keyword evidence="6" id="KW-1133">Transmembrane helix</keyword>